<accession>A0A4D6NNB3</accession>
<feature type="region of interest" description="Disordered" evidence="1">
    <location>
        <begin position="1"/>
        <end position="21"/>
    </location>
</feature>
<reference evidence="2 3" key="1">
    <citation type="submission" date="2019-04" db="EMBL/GenBank/DDBJ databases">
        <title>An improved genome assembly and genetic linkage map for asparagus bean, Vigna unguiculata ssp. sesquipedialis.</title>
        <authorList>
            <person name="Xia Q."/>
            <person name="Zhang R."/>
            <person name="Dong Y."/>
        </authorList>
    </citation>
    <scope>NUCLEOTIDE SEQUENCE [LARGE SCALE GENOMIC DNA]</scope>
    <source>
        <tissue evidence="2">Leaf</tissue>
    </source>
</reference>
<dbReference type="Proteomes" id="UP000501690">
    <property type="component" value="Linkage Group LG11"/>
</dbReference>
<sequence length="97" mass="10660">MDQPKPSSSSSPHSHYHGLAPLPPPIVTVPLDGDIIGATVTNGVHHHTLKAYERTIAWSYVLLATPTFLMRNWSVTLLKSPISTIVRATHLYPSTYC</sequence>
<dbReference type="AlphaFoldDB" id="A0A4D6NNB3"/>
<gene>
    <name evidence="2" type="ORF">DEO72_LG11g2124</name>
</gene>
<evidence type="ECO:0000313" key="2">
    <source>
        <dbReference type="EMBL" id="QCE15116.1"/>
    </source>
</evidence>
<keyword evidence="3" id="KW-1185">Reference proteome</keyword>
<feature type="compositionally biased region" description="Low complexity" evidence="1">
    <location>
        <begin position="1"/>
        <end position="13"/>
    </location>
</feature>
<proteinExistence type="predicted"/>
<protein>
    <submittedName>
        <fullName evidence="2">Uncharacterized protein</fullName>
    </submittedName>
</protein>
<name>A0A4D6NNB3_VIGUN</name>
<dbReference type="EMBL" id="CP039355">
    <property type="protein sequence ID" value="QCE15116.1"/>
    <property type="molecule type" value="Genomic_DNA"/>
</dbReference>
<evidence type="ECO:0000256" key="1">
    <source>
        <dbReference type="SAM" id="MobiDB-lite"/>
    </source>
</evidence>
<organism evidence="2 3">
    <name type="scientific">Vigna unguiculata</name>
    <name type="common">Cowpea</name>
    <dbReference type="NCBI Taxonomy" id="3917"/>
    <lineage>
        <taxon>Eukaryota</taxon>
        <taxon>Viridiplantae</taxon>
        <taxon>Streptophyta</taxon>
        <taxon>Embryophyta</taxon>
        <taxon>Tracheophyta</taxon>
        <taxon>Spermatophyta</taxon>
        <taxon>Magnoliopsida</taxon>
        <taxon>eudicotyledons</taxon>
        <taxon>Gunneridae</taxon>
        <taxon>Pentapetalae</taxon>
        <taxon>rosids</taxon>
        <taxon>fabids</taxon>
        <taxon>Fabales</taxon>
        <taxon>Fabaceae</taxon>
        <taxon>Papilionoideae</taxon>
        <taxon>50 kb inversion clade</taxon>
        <taxon>NPAAA clade</taxon>
        <taxon>indigoferoid/millettioid clade</taxon>
        <taxon>Phaseoleae</taxon>
        <taxon>Vigna</taxon>
    </lineage>
</organism>
<evidence type="ECO:0000313" key="3">
    <source>
        <dbReference type="Proteomes" id="UP000501690"/>
    </source>
</evidence>